<evidence type="ECO:0000256" key="5">
    <source>
        <dbReference type="ARBA" id="ARBA00022797"/>
    </source>
</evidence>
<dbReference type="Pfam" id="PF00158">
    <property type="entry name" value="Sigma54_activat"/>
    <property type="match status" value="1"/>
</dbReference>
<dbReference type="PROSITE" id="PS50112">
    <property type="entry name" value="PAS"/>
    <property type="match status" value="1"/>
</dbReference>
<dbReference type="Gene3D" id="3.30.450.20">
    <property type="entry name" value="PAS domain"/>
    <property type="match status" value="1"/>
</dbReference>
<dbReference type="SUPFAM" id="SSF52540">
    <property type="entry name" value="P-loop containing nucleoside triphosphate hydrolases"/>
    <property type="match status" value="1"/>
</dbReference>
<keyword evidence="5" id="KW-0058">Aromatic hydrocarbons catabolism</keyword>
<evidence type="ECO:0000259" key="14">
    <source>
        <dbReference type="PROSITE" id="PS51671"/>
    </source>
</evidence>
<evidence type="ECO:0000256" key="9">
    <source>
        <dbReference type="ARBA" id="ARBA00023159"/>
    </source>
</evidence>
<evidence type="ECO:0000256" key="10">
    <source>
        <dbReference type="ARBA" id="ARBA00023163"/>
    </source>
</evidence>
<evidence type="ECO:0000256" key="2">
    <source>
        <dbReference type="ARBA" id="ARBA00022490"/>
    </source>
</evidence>
<organism evidence="15 16">
    <name type="scientific">Glaciecola siphonariae</name>
    <dbReference type="NCBI Taxonomy" id="521012"/>
    <lineage>
        <taxon>Bacteria</taxon>
        <taxon>Pseudomonadati</taxon>
        <taxon>Pseudomonadota</taxon>
        <taxon>Gammaproteobacteria</taxon>
        <taxon>Alteromonadales</taxon>
        <taxon>Alteromonadaceae</taxon>
        <taxon>Glaciecola</taxon>
    </lineage>
</organism>
<dbReference type="InterPro" id="IPR025662">
    <property type="entry name" value="Sigma_54_int_dom_ATP-bd_1"/>
</dbReference>
<dbReference type="RefSeq" id="WP_382406779.1">
    <property type="nucleotide sequence ID" value="NZ_JBHSGU010000002.1"/>
</dbReference>
<dbReference type="InterPro" id="IPR003593">
    <property type="entry name" value="AAA+_ATPase"/>
</dbReference>
<dbReference type="Pfam" id="PF00989">
    <property type="entry name" value="PAS"/>
    <property type="match status" value="1"/>
</dbReference>
<dbReference type="InterPro" id="IPR000014">
    <property type="entry name" value="PAS"/>
</dbReference>
<dbReference type="SUPFAM" id="SSF46689">
    <property type="entry name" value="Homeodomain-like"/>
    <property type="match status" value="1"/>
</dbReference>
<evidence type="ECO:0000256" key="8">
    <source>
        <dbReference type="ARBA" id="ARBA00023125"/>
    </source>
</evidence>
<evidence type="ECO:0000313" key="15">
    <source>
        <dbReference type="EMBL" id="MFC4699859.1"/>
    </source>
</evidence>
<dbReference type="Gene3D" id="3.30.70.260">
    <property type="match status" value="1"/>
</dbReference>
<dbReference type="SUPFAM" id="SSF55021">
    <property type="entry name" value="ACT-like"/>
    <property type="match status" value="1"/>
</dbReference>
<dbReference type="PROSITE" id="PS00688">
    <property type="entry name" value="SIGMA54_INTERACT_3"/>
    <property type="match status" value="1"/>
</dbReference>
<dbReference type="Gene3D" id="3.40.50.300">
    <property type="entry name" value="P-loop containing nucleotide triphosphate hydrolases"/>
    <property type="match status" value="1"/>
</dbReference>
<dbReference type="InterPro" id="IPR013767">
    <property type="entry name" value="PAS_fold"/>
</dbReference>
<accession>A0ABV9LUL3</accession>
<dbReference type="PANTHER" id="PTHR32071:SF3">
    <property type="entry name" value="HTH-TYPE TRANSCRIPTIONAL REGULATORY PROTEIN TYRR"/>
    <property type="match status" value="1"/>
</dbReference>
<dbReference type="InterPro" id="IPR025943">
    <property type="entry name" value="Sigma_54_int_dom_ATP-bd_2"/>
</dbReference>
<dbReference type="Pfam" id="PF18024">
    <property type="entry name" value="HTH_50"/>
    <property type="match status" value="1"/>
</dbReference>
<dbReference type="InterPro" id="IPR002912">
    <property type="entry name" value="ACT_dom"/>
</dbReference>
<dbReference type="SUPFAM" id="SSF55785">
    <property type="entry name" value="PYP-like sensor domain (PAS domain)"/>
    <property type="match status" value="1"/>
</dbReference>
<keyword evidence="16" id="KW-1185">Reference proteome</keyword>
<dbReference type="EMBL" id="JBHSGU010000002">
    <property type="protein sequence ID" value="MFC4699859.1"/>
    <property type="molecule type" value="Genomic_DNA"/>
</dbReference>
<evidence type="ECO:0000256" key="1">
    <source>
        <dbReference type="ARBA" id="ARBA00004496"/>
    </source>
</evidence>
<dbReference type="PROSITE" id="PS00675">
    <property type="entry name" value="SIGMA54_INTERACT_1"/>
    <property type="match status" value="1"/>
</dbReference>
<evidence type="ECO:0000259" key="13">
    <source>
        <dbReference type="PROSITE" id="PS50112"/>
    </source>
</evidence>
<dbReference type="CDD" id="cd00130">
    <property type="entry name" value="PAS"/>
    <property type="match status" value="1"/>
</dbReference>
<dbReference type="CDD" id="cd04877">
    <property type="entry name" value="ACT_TyrR"/>
    <property type="match status" value="1"/>
</dbReference>
<keyword evidence="7" id="KW-0805">Transcription regulation</keyword>
<keyword evidence="8" id="KW-0238">DNA-binding</keyword>
<dbReference type="PROSITE" id="PS50045">
    <property type="entry name" value="SIGMA54_INTERACT_4"/>
    <property type="match status" value="1"/>
</dbReference>
<dbReference type="InterPro" id="IPR009057">
    <property type="entry name" value="Homeodomain-like_sf"/>
</dbReference>
<sequence>MRLEINCEDRLGITQDVLDILSDYHIDLRGIEIDALGKIFLDFPTIEFTDFQVLMQKLRRVDGITDVKTTPFMPIQRERNQLRAMLQTLPDPVFSIDTQGRIILFNDAVIRGLETPAEDIINLHIDDVLSGFNFTKWLEGREIYAQTRRVKFIEQDYIADLLPVDVPDSDKTILAGAVIMLKSEVRLGQQVSVFHRSSSNSFDAFDAHSTAMKKVIREAKRMSELDGNILITGETGTGKEQIAKACHDNSRRSIGEFVSLNCASLPDDVAETELFGYAPGAFKQQDGKMGLFEQAAGGTLLFDEVSEMSSQLQAKLLRVLEYGTYHQVGDSRVKSIDCRIICTTCKELADCVEEGTFREDLYYRLNVLSLVVPPLRERKADIVSLSNRILLQHSKKLGIQVPKLSKSCVEYLQGYPWPGNIRQLKNALYRAISLADGNEITKESIQVPSCSATVTYIDENFDGTLEQEVKKFERDMLKRLYPSYPSTRQLARKLGLSHTAIANKLREYGINKSTVKH</sequence>
<feature type="domain" description="ACT" evidence="14">
    <location>
        <begin position="2"/>
        <end position="72"/>
    </location>
</feature>
<keyword evidence="2" id="KW-0963">Cytoplasm</keyword>
<dbReference type="NCBIfam" id="TIGR04381">
    <property type="entry name" value="HTH_TypR"/>
    <property type="match status" value="1"/>
</dbReference>
<gene>
    <name evidence="15" type="primary">tyrR</name>
    <name evidence="15" type="ORF">ACFO4O_06805</name>
</gene>
<evidence type="ECO:0000256" key="6">
    <source>
        <dbReference type="ARBA" id="ARBA00022840"/>
    </source>
</evidence>
<dbReference type="CDD" id="cd00009">
    <property type="entry name" value="AAA"/>
    <property type="match status" value="1"/>
</dbReference>
<dbReference type="SMART" id="SM00091">
    <property type="entry name" value="PAS"/>
    <property type="match status" value="1"/>
</dbReference>
<dbReference type="Proteomes" id="UP001595897">
    <property type="component" value="Unassembled WGS sequence"/>
</dbReference>
<evidence type="ECO:0000259" key="12">
    <source>
        <dbReference type="PROSITE" id="PS50045"/>
    </source>
</evidence>
<dbReference type="Gene3D" id="1.10.8.60">
    <property type="match status" value="1"/>
</dbReference>
<dbReference type="InterPro" id="IPR045865">
    <property type="entry name" value="ACT-like_dom_sf"/>
</dbReference>
<dbReference type="InterPro" id="IPR002078">
    <property type="entry name" value="Sigma_54_int"/>
</dbReference>
<comment type="caution">
    <text evidence="15">The sequence shown here is derived from an EMBL/GenBank/DDBJ whole genome shotgun (WGS) entry which is preliminary data.</text>
</comment>
<dbReference type="InterPro" id="IPR058031">
    <property type="entry name" value="AAA_lid_NorR"/>
</dbReference>
<dbReference type="InterPro" id="IPR025944">
    <property type="entry name" value="Sigma_54_int_dom_CS"/>
</dbReference>
<keyword evidence="9" id="KW-0010">Activator</keyword>
<dbReference type="PROSITE" id="PS51671">
    <property type="entry name" value="ACT"/>
    <property type="match status" value="1"/>
</dbReference>
<dbReference type="PANTHER" id="PTHR32071">
    <property type="entry name" value="TRANSCRIPTIONAL REGULATORY PROTEIN"/>
    <property type="match status" value="1"/>
</dbReference>
<proteinExistence type="predicted"/>
<keyword evidence="10" id="KW-0804">Transcription</keyword>
<protein>
    <recommendedName>
        <fullName evidence="11">HTH-type transcriptional regulatory protein TyrR</fullName>
    </recommendedName>
</protein>
<evidence type="ECO:0000256" key="7">
    <source>
        <dbReference type="ARBA" id="ARBA00023015"/>
    </source>
</evidence>
<dbReference type="PROSITE" id="PS00676">
    <property type="entry name" value="SIGMA54_INTERACT_2"/>
    <property type="match status" value="1"/>
</dbReference>
<keyword evidence="3" id="KW-0678">Repressor</keyword>
<dbReference type="InterPro" id="IPR035965">
    <property type="entry name" value="PAS-like_dom_sf"/>
</dbReference>
<keyword evidence="6" id="KW-0067">ATP-binding</keyword>
<dbReference type="NCBIfam" id="NF008085">
    <property type="entry name" value="PRK10820.1"/>
    <property type="match status" value="1"/>
</dbReference>
<evidence type="ECO:0000256" key="4">
    <source>
        <dbReference type="ARBA" id="ARBA00022741"/>
    </source>
</evidence>
<evidence type="ECO:0000256" key="3">
    <source>
        <dbReference type="ARBA" id="ARBA00022491"/>
    </source>
</evidence>
<evidence type="ECO:0000256" key="11">
    <source>
        <dbReference type="ARBA" id="ARBA00029500"/>
    </source>
</evidence>
<evidence type="ECO:0000313" key="16">
    <source>
        <dbReference type="Proteomes" id="UP001595897"/>
    </source>
</evidence>
<feature type="domain" description="PAS" evidence="13">
    <location>
        <begin position="78"/>
        <end position="122"/>
    </location>
</feature>
<name>A0ABV9LUL3_9ALTE</name>
<dbReference type="SMART" id="SM00382">
    <property type="entry name" value="AAA"/>
    <property type="match status" value="1"/>
</dbReference>
<dbReference type="Pfam" id="PF25601">
    <property type="entry name" value="AAA_lid_14"/>
    <property type="match status" value="1"/>
</dbReference>
<dbReference type="InterPro" id="IPR030828">
    <property type="entry name" value="HTH_TyrR"/>
</dbReference>
<keyword evidence="4" id="KW-0547">Nucleotide-binding</keyword>
<dbReference type="InterPro" id="IPR027417">
    <property type="entry name" value="P-loop_NTPase"/>
</dbReference>
<feature type="domain" description="Sigma-54 factor interaction" evidence="12">
    <location>
        <begin position="205"/>
        <end position="433"/>
    </location>
</feature>
<reference evidence="16" key="1">
    <citation type="journal article" date="2019" name="Int. J. Syst. Evol. Microbiol.">
        <title>The Global Catalogue of Microorganisms (GCM) 10K type strain sequencing project: providing services to taxonomists for standard genome sequencing and annotation.</title>
        <authorList>
            <consortium name="The Broad Institute Genomics Platform"/>
            <consortium name="The Broad Institute Genome Sequencing Center for Infectious Disease"/>
            <person name="Wu L."/>
            <person name="Ma J."/>
        </authorList>
    </citation>
    <scope>NUCLEOTIDE SEQUENCE [LARGE SCALE GENOMIC DNA]</scope>
    <source>
        <strain evidence="16">KACC 12507</strain>
    </source>
</reference>
<dbReference type="Gene3D" id="1.10.10.60">
    <property type="entry name" value="Homeodomain-like"/>
    <property type="match status" value="1"/>
</dbReference>
<comment type="subcellular location">
    <subcellularLocation>
        <location evidence="1">Cytoplasm</location>
    </subcellularLocation>
</comment>